<accession>A0A2V5IJC7</accession>
<dbReference type="AlphaFoldDB" id="A0A2V5IJC7"/>
<keyword evidence="2" id="KW-1185">Reference proteome</keyword>
<evidence type="ECO:0000313" key="2">
    <source>
        <dbReference type="Proteomes" id="UP000249829"/>
    </source>
</evidence>
<reference evidence="1 2" key="1">
    <citation type="submission" date="2018-02" db="EMBL/GenBank/DDBJ databases">
        <title>The genomes of Aspergillus section Nigri reveals drivers in fungal speciation.</title>
        <authorList>
            <consortium name="DOE Joint Genome Institute"/>
            <person name="Vesth T.C."/>
            <person name="Nybo J."/>
            <person name="Theobald S."/>
            <person name="Brandl J."/>
            <person name="Frisvad J.C."/>
            <person name="Nielsen K.F."/>
            <person name="Lyhne E.K."/>
            <person name="Kogle M.E."/>
            <person name="Kuo A."/>
            <person name="Riley R."/>
            <person name="Clum A."/>
            <person name="Nolan M."/>
            <person name="Lipzen A."/>
            <person name="Salamov A."/>
            <person name="Henrissat B."/>
            <person name="Wiebenga A."/>
            <person name="De vries R.P."/>
            <person name="Grigoriev I.V."/>
            <person name="Mortensen U.H."/>
            <person name="Andersen M.R."/>
            <person name="Baker S.E."/>
        </authorList>
    </citation>
    <scope>NUCLEOTIDE SEQUENCE [LARGE SCALE GENOMIC DNA]</scope>
    <source>
        <strain evidence="1 2">CBS 115571</strain>
    </source>
</reference>
<evidence type="ECO:0000313" key="1">
    <source>
        <dbReference type="EMBL" id="PYI19856.1"/>
    </source>
</evidence>
<dbReference type="EMBL" id="KZ825130">
    <property type="protein sequence ID" value="PYI19856.1"/>
    <property type="molecule type" value="Genomic_DNA"/>
</dbReference>
<organism evidence="1 2">
    <name type="scientific">Aspergillus violaceofuscus (strain CBS 115571)</name>
    <dbReference type="NCBI Taxonomy" id="1450538"/>
    <lineage>
        <taxon>Eukaryota</taxon>
        <taxon>Fungi</taxon>
        <taxon>Dikarya</taxon>
        <taxon>Ascomycota</taxon>
        <taxon>Pezizomycotina</taxon>
        <taxon>Eurotiomycetes</taxon>
        <taxon>Eurotiomycetidae</taxon>
        <taxon>Eurotiales</taxon>
        <taxon>Aspergillaceae</taxon>
        <taxon>Aspergillus</taxon>
    </lineage>
</organism>
<sequence>MKGNEMALTSTPKHVSILSPQSHSRIQMARYPTPPCPSPPFTLTHLSSILFLPLLTSRIIGFNFKILNCLVTRYNTYRYAPMDTPRVRTHLKPLRPDPSPQC</sequence>
<name>A0A2V5IJC7_ASPV1</name>
<proteinExistence type="predicted"/>
<gene>
    <name evidence="1" type="ORF">BO99DRAFT_131110</name>
</gene>
<protein>
    <submittedName>
        <fullName evidence="1">Uncharacterized protein</fullName>
    </submittedName>
</protein>
<dbReference type="Proteomes" id="UP000249829">
    <property type="component" value="Unassembled WGS sequence"/>
</dbReference>